<reference evidence="2 3" key="1">
    <citation type="journal article" date="2015" name="Genome Announc.">
        <title>Draft Genome Sequence and Gene Annotation of the Entomopathogenic Fungus Verticillium hemipterigenum.</title>
        <authorList>
            <person name="Horn F."/>
            <person name="Habel A."/>
            <person name="Scharf D.H."/>
            <person name="Dworschak J."/>
            <person name="Brakhage A.A."/>
            <person name="Guthke R."/>
            <person name="Hertweck C."/>
            <person name="Linde J."/>
        </authorList>
    </citation>
    <scope>NUCLEOTIDE SEQUENCE [LARGE SCALE GENOMIC DNA]</scope>
</reference>
<sequence length="195" mass="21280">MSADTTPITPARFAVALKDLSIGMLHVKVLEIRNSIAHLQYSNAELKPFAEGLATAMPENENNPTTDGTPDQDCIDAIKENEQVIDRMMERIAIIRVEVEERGASWEEFQAIGDAQTEVGAGDDNTNSSNADGRHSAWTDGTFQTGIIRNGQVHRDQDAGSRQGGGTLDDDQLRAAMDEQLRTLGDDDDDNGMHL</sequence>
<dbReference type="GO" id="GO:0070682">
    <property type="term" value="P:proteasome regulatory particle assembly"/>
    <property type="evidence" value="ECO:0007669"/>
    <property type="project" value="InterPro"/>
</dbReference>
<dbReference type="InterPro" id="IPR038966">
    <property type="entry name" value="TMA17"/>
</dbReference>
<dbReference type="Proteomes" id="UP000039046">
    <property type="component" value="Unassembled WGS sequence"/>
</dbReference>
<gene>
    <name evidence="2" type="ORF">VHEMI06336</name>
</gene>
<evidence type="ECO:0000313" key="2">
    <source>
        <dbReference type="EMBL" id="CEJ90560.1"/>
    </source>
</evidence>
<evidence type="ECO:0000313" key="3">
    <source>
        <dbReference type="Proteomes" id="UP000039046"/>
    </source>
</evidence>
<name>A0A0A1TIV9_9HYPO</name>
<protein>
    <recommendedName>
        <fullName evidence="4">Secondary alcohol dehydrogenase protein</fullName>
    </recommendedName>
</protein>
<evidence type="ECO:0000256" key="1">
    <source>
        <dbReference type="SAM" id="MobiDB-lite"/>
    </source>
</evidence>
<dbReference type="OrthoDB" id="548474at2759"/>
<organism evidence="2 3">
    <name type="scientific">[Torrubiella] hemipterigena</name>
    <dbReference type="NCBI Taxonomy" id="1531966"/>
    <lineage>
        <taxon>Eukaryota</taxon>
        <taxon>Fungi</taxon>
        <taxon>Dikarya</taxon>
        <taxon>Ascomycota</taxon>
        <taxon>Pezizomycotina</taxon>
        <taxon>Sordariomycetes</taxon>
        <taxon>Hypocreomycetidae</taxon>
        <taxon>Hypocreales</taxon>
        <taxon>Clavicipitaceae</taxon>
        <taxon>Clavicipitaceae incertae sedis</taxon>
        <taxon>'Torrubiella' clade</taxon>
    </lineage>
</organism>
<dbReference type="PANTHER" id="PTHR40422">
    <property type="entry name" value="TRANSLATION MACHINERY-ASSOCIATED PROTEIN 17"/>
    <property type="match status" value="1"/>
</dbReference>
<evidence type="ECO:0008006" key="4">
    <source>
        <dbReference type="Google" id="ProtNLM"/>
    </source>
</evidence>
<feature type="compositionally biased region" description="Basic and acidic residues" evidence="1">
    <location>
        <begin position="171"/>
        <end position="195"/>
    </location>
</feature>
<dbReference type="HOGENOM" id="CLU_072829_0_0_1"/>
<keyword evidence="3" id="KW-1185">Reference proteome</keyword>
<proteinExistence type="predicted"/>
<dbReference type="PANTHER" id="PTHR40422:SF1">
    <property type="entry name" value="TRANSLATION MACHINERY-ASSOCIATED PROTEIN 17"/>
    <property type="match status" value="1"/>
</dbReference>
<accession>A0A0A1TIV9</accession>
<dbReference type="EMBL" id="CDHN01000003">
    <property type="protein sequence ID" value="CEJ90560.1"/>
    <property type="molecule type" value="Genomic_DNA"/>
</dbReference>
<feature type="region of interest" description="Disordered" evidence="1">
    <location>
        <begin position="152"/>
        <end position="195"/>
    </location>
</feature>
<feature type="region of interest" description="Disordered" evidence="1">
    <location>
        <begin position="116"/>
        <end position="139"/>
    </location>
</feature>
<dbReference type="AlphaFoldDB" id="A0A0A1TIV9"/>
<dbReference type="GO" id="GO:0030674">
    <property type="term" value="F:protein-macromolecule adaptor activity"/>
    <property type="evidence" value="ECO:0007669"/>
    <property type="project" value="TreeGrafter"/>
</dbReference>
<dbReference type="STRING" id="1531966.A0A0A1TIV9"/>